<evidence type="ECO:0000256" key="5">
    <source>
        <dbReference type="PIRSR" id="PIRSR001365-2"/>
    </source>
</evidence>
<dbReference type="Proteomes" id="UP001165679">
    <property type="component" value="Unassembled WGS sequence"/>
</dbReference>
<name>A0AA41YPI7_9PROT</name>
<dbReference type="PANTHER" id="PTHR12128">
    <property type="entry name" value="DIHYDRODIPICOLINATE SYNTHASE"/>
    <property type="match status" value="1"/>
</dbReference>
<dbReference type="EMBL" id="JAPDNT010000003">
    <property type="protein sequence ID" value="MCW3474278.1"/>
    <property type="molecule type" value="Genomic_DNA"/>
</dbReference>
<dbReference type="PROSITE" id="PS00665">
    <property type="entry name" value="DHDPS_1"/>
    <property type="match status" value="1"/>
</dbReference>
<dbReference type="InterPro" id="IPR020624">
    <property type="entry name" value="Schiff_base-form_aldolases_CS"/>
</dbReference>
<organism evidence="6 7">
    <name type="scientific">Limobrevibacterium gyesilva</name>
    <dbReference type="NCBI Taxonomy" id="2991712"/>
    <lineage>
        <taxon>Bacteria</taxon>
        <taxon>Pseudomonadati</taxon>
        <taxon>Pseudomonadota</taxon>
        <taxon>Alphaproteobacteria</taxon>
        <taxon>Acetobacterales</taxon>
        <taxon>Acetobacteraceae</taxon>
        <taxon>Limobrevibacterium</taxon>
    </lineage>
</organism>
<dbReference type="SUPFAM" id="SSF51569">
    <property type="entry name" value="Aldolase"/>
    <property type="match status" value="1"/>
</dbReference>
<sequence length="295" mass="30319">MSDVIRGLWAAMATPLDAEGHIDHAALARHGLALLDQGCDGLVPFGTTGEGPSFSAAERLAATEALLKAGVQADRIALGTGCPAIPDTVALSRQAMALGLTHMLILPPYFFRDAPDEGMEDAFAAIVDGVGSDRLRATLYHIPQVSGVSVPAAVLGRLRKRFGAVIAGVKDSTGDFDSFLAFRREAPDCGALVGAEVHINRALAAGGTGTICGMANLVPDLVRAMFTDPAAEANMKAACDLITGGHFLPLVKAAIAAATGDAAWRTVRPPLRAADPARGARIAAGLAALQARRAA</sequence>
<evidence type="ECO:0000256" key="3">
    <source>
        <dbReference type="PIRNR" id="PIRNR001365"/>
    </source>
</evidence>
<feature type="binding site" evidence="5">
    <location>
        <position position="48"/>
    </location>
    <ligand>
        <name>pyruvate</name>
        <dbReference type="ChEBI" id="CHEBI:15361"/>
    </ligand>
</feature>
<feature type="active site" description="Proton donor/acceptor" evidence="4">
    <location>
        <position position="140"/>
    </location>
</feature>
<dbReference type="SMART" id="SM01130">
    <property type="entry name" value="DHDPS"/>
    <property type="match status" value="1"/>
</dbReference>
<feature type="active site" description="Schiff-base intermediate with substrate" evidence="4">
    <location>
        <position position="170"/>
    </location>
</feature>
<dbReference type="GO" id="GO:0008840">
    <property type="term" value="F:4-hydroxy-tetrahydrodipicolinate synthase activity"/>
    <property type="evidence" value="ECO:0007669"/>
    <property type="project" value="TreeGrafter"/>
</dbReference>
<keyword evidence="1 3" id="KW-0456">Lyase</keyword>
<evidence type="ECO:0000256" key="2">
    <source>
        <dbReference type="ARBA" id="ARBA00023270"/>
    </source>
</evidence>
<dbReference type="PANTHER" id="PTHR12128:SF67">
    <property type="entry name" value="BLR3884 PROTEIN"/>
    <property type="match status" value="1"/>
</dbReference>
<evidence type="ECO:0000313" key="7">
    <source>
        <dbReference type="Proteomes" id="UP001165679"/>
    </source>
</evidence>
<comment type="similarity">
    <text evidence="3">Belongs to the DapA family.</text>
</comment>
<dbReference type="CDD" id="cd00408">
    <property type="entry name" value="DHDPS-like"/>
    <property type="match status" value="1"/>
</dbReference>
<dbReference type="Gene3D" id="3.20.20.70">
    <property type="entry name" value="Aldolase class I"/>
    <property type="match status" value="1"/>
</dbReference>
<evidence type="ECO:0000313" key="6">
    <source>
        <dbReference type="EMBL" id="MCW3474278.1"/>
    </source>
</evidence>
<dbReference type="PRINTS" id="PR00146">
    <property type="entry name" value="DHPICSNTHASE"/>
</dbReference>
<dbReference type="PIRSF" id="PIRSF001365">
    <property type="entry name" value="DHDPS"/>
    <property type="match status" value="1"/>
</dbReference>
<dbReference type="Pfam" id="PF00701">
    <property type="entry name" value="DHDPS"/>
    <property type="match status" value="1"/>
</dbReference>
<dbReference type="RefSeq" id="WP_264712905.1">
    <property type="nucleotide sequence ID" value="NZ_JAPDNT010000003.1"/>
</dbReference>
<comment type="caution">
    <text evidence="6">The sequence shown here is derived from an EMBL/GenBank/DDBJ whole genome shotgun (WGS) entry which is preliminary data.</text>
</comment>
<dbReference type="InterPro" id="IPR013785">
    <property type="entry name" value="Aldolase_TIM"/>
</dbReference>
<feature type="binding site" evidence="5">
    <location>
        <position position="211"/>
    </location>
    <ligand>
        <name>pyruvate</name>
        <dbReference type="ChEBI" id="CHEBI:15361"/>
    </ligand>
</feature>
<protein>
    <submittedName>
        <fullName evidence="6">Dihydrodipicolinate synthase family protein</fullName>
    </submittedName>
</protein>
<dbReference type="InterPro" id="IPR002220">
    <property type="entry name" value="DapA-like"/>
</dbReference>
<accession>A0AA41YPI7</accession>
<reference evidence="6" key="2">
    <citation type="submission" date="2022-10" db="EMBL/GenBank/DDBJ databases">
        <authorList>
            <person name="Trinh H.N."/>
        </authorList>
    </citation>
    <scope>NUCLEOTIDE SEQUENCE</scope>
    <source>
        <strain evidence="6">RN2-1</strain>
    </source>
</reference>
<evidence type="ECO:0000256" key="1">
    <source>
        <dbReference type="ARBA" id="ARBA00023239"/>
    </source>
</evidence>
<proteinExistence type="inferred from homology"/>
<keyword evidence="7" id="KW-1185">Reference proteome</keyword>
<reference evidence="6" key="1">
    <citation type="submission" date="2022-09" db="EMBL/GenBank/DDBJ databases">
        <title>Rhodovastum sp. nov. RN2-1 isolated from soil in Seongnam, South Korea.</title>
        <authorList>
            <person name="Le N.T."/>
        </authorList>
    </citation>
    <scope>NUCLEOTIDE SEQUENCE</scope>
    <source>
        <strain evidence="6">RN2-1</strain>
    </source>
</reference>
<evidence type="ECO:0000256" key="4">
    <source>
        <dbReference type="PIRSR" id="PIRSR001365-1"/>
    </source>
</evidence>
<keyword evidence="2" id="KW-0704">Schiff base</keyword>
<gene>
    <name evidence="6" type="ORF">OL599_06765</name>
</gene>
<dbReference type="AlphaFoldDB" id="A0AA41YPI7"/>